<organism evidence="2 3">
    <name type="scientific">Halogeometricum rufum</name>
    <dbReference type="NCBI Taxonomy" id="553469"/>
    <lineage>
        <taxon>Archaea</taxon>
        <taxon>Methanobacteriati</taxon>
        <taxon>Methanobacteriota</taxon>
        <taxon>Stenosarchaea group</taxon>
        <taxon>Halobacteria</taxon>
        <taxon>Halobacteriales</taxon>
        <taxon>Haloferacaceae</taxon>
        <taxon>Halogeometricum</taxon>
    </lineage>
</organism>
<dbReference type="EMBL" id="FOYT01000006">
    <property type="protein sequence ID" value="SFR73888.1"/>
    <property type="molecule type" value="Genomic_DNA"/>
</dbReference>
<reference evidence="3" key="1">
    <citation type="submission" date="2016-10" db="EMBL/GenBank/DDBJ databases">
        <authorList>
            <person name="Varghese N."/>
            <person name="Submissions S."/>
        </authorList>
    </citation>
    <scope>NUCLEOTIDE SEQUENCE [LARGE SCALE GENOMIC DNA]</scope>
    <source>
        <strain evidence="3">CGMCC 1.7736</strain>
    </source>
</reference>
<evidence type="ECO:0000313" key="2">
    <source>
        <dbReference type="EMBL" id="SFR73888.1"/>
    </source>
</evidence>
<dbReference type="InterPro" id="IPR006311">
    <property type="entry name" value="TAT_signal"/>
</dbReference>
<gene>
    <name evidence="2" type="ORF">SAMN04487947_4035</name>
</gene>
<dbReference type="Pfam" id="PF13618">
    <property type="entry name" value="Gluconate_2-dh3"/>
    <property type="match status" value="1"/>
</dbReference>
<proteinExistence type="predicted"/>
<evidence type="ECO:0000313" key="3">
    <source>
        <dbReference type="Proteomes" id="UP000198531"/>
    </source>
</evidence>
<protein>
    <submittedName>
        <fullName evidence="2">Gluconate 2-dehydrogenase subunit 3</fullName>
    </submittedName>
</protein>
<dbReference type="STRING" id="553469.SAMN04487947_4035"/>
<feature type="region of interest" description="Disordered" evidence="1">
    <location>
        <begin position="162"/>
        <end position="181"/>
    </location>
</feature>
<evidence type="ECO:0000256" key="1">
    <source>
        <dbReference type="SAM" id="MobiDB-lite"/>
    </source>
</evidence>
<dbReference type="PROSITE" id="PS51318">
    <property type="entry name" value="TAT"/>
    <property type="match status" value="1"/>
</dbReference>
<name>A0A1I6J4L7_9EURY</name>
<dbReference type="InterPro" id="IPR027056">
    <property type="entry name" value="Gluconate_2DH_su3"/>
</dbReference>
<accession>A0A1I6J4L7</accession>
<dbReference type="Proteomes" id="UP000198531">
    <property type="component" value="Unassembled WGS sequence"/>
</dbReference>
<dbReference type="RefSeq" id="WP_089811047.1">
    <property type="nucleotide sequence ID" value="NZ_FOYT01000006.1"/>
</dbReference>
<dbReference type="AlphaFoldDB" id="A0A1I6J4L7"/>
<sequence length="181" mass="19414">MKLTRRDALGSLLAGGVGAAGAALFPASDRRRADGERTLTDADVRALTAVAETVYPTEVLPTDEFVANYVGGLPEPRAGIVADTVRSLDAYARREFGAPLASLSRDERDSVLRSMGVDRTGSDPEGTLPERVRYYVVNQLLYGLYSSPRGSSLVGIRNPVGYPGGYESYQRPPSADASMER</sequence>
<dbReference type="OrthoDB" id="198474at2157"/>
<keyword evidence="3" id="KW-1185">Reference proteome</keyword>